<evidence type="ECO:0000313" key="1">
    <source>
        <dbReference type="EMBL" id="KAL3531361.1"/>
    </source>
</evidence>
<dbReference type="Proteomes" id="UP001630127">
    <property type="component" value="Unassembled WGS sequence"/>
</dbReference>
<proteinExistence type="predicted"/>
<evidence type="ECO:0000313" key="2">
    <source>
        <dbReference type="Proteomes" id="UP001630127"/>
    </source>
</evidence>
<dbReference type="EMBL" id="JBJUIK010000004">
    <property type="protein sequence ID" value="KAL3531361.1"/>
    <property type="molecule type" value="Genomic_DNA"/>
</dbReference>
<name>A0ABD3AJK0_9GENT</name>
<gene>
    <name evidence="1" type="ORF">ACH5RR_010683</name>
</gene>
<comment type="caution">
    <text evidence="1">The sequence shown here is derived from an EMBL/GenBank/DDBJ whole genome shotgun (WGS) entry which is preliminary data.</text>
</comment>
<protein>
    <recommendedName>
        <fullName evidence="3">Maturase K</fullName>
    </recommendedName>
</protein>
<reference evidence="1 2" key="1">
    <citation type="submission" date="2024-11" db="EMBL/GenBank/DDBJ databases">
        <title>A near-complete genome assembly of Cinchona calisaya.</title>
        <authorList>
            <person name="Lian D.C."/>
            <person name="Zhao X.W."/>
            <person name="Wei L."/>
        </authorList>
    </citation>
    <scope>NUCLEOTIDE SEQUENCE [LARGE SCALE GENOMIC DNA]</scope>
    <source>
        <tissue evidence="1">Nenye</tissue>
    </source>
</reference>
<organism evidence="1 2">
    <name type="scientific">Cinchona calisaya</name>
    <dbReference type="NCBI Taxonomy" id="153742"/>
    <lineage>
        <taxon>Eukaryota</taxon>
        <taxon>Viridiplantae</taxon>
        <taxon>Streptophyta</taxon>
        <taxon>Embryophyta</taxon>
        <taxon>Tracheophyta</taxon>
        <taxon>Spermatophyta</taxon>
        <taxon>Magnoliopsida</taxon>
        <taxon>eudicotyledons</taxon>
        <taxon>Gunneridae</taxon>
        <taxon>Pentapetalae</taxon>
        <taxon>asterids</taxon>
        <taxon>lamiids</taxon>
        <taxon>Gentianales</taxon>
        <taxon>Rubiaceae</taxon>
        <taxon>Cinchonoideae</taxon>
        <taxon>Cinchoneae</taxon>
        <taxon>Cinchona</taxon>
    </lineage>
</organism>
<sequence length="103" mass="12096">MIEALEGSPLKRESCADADKVDVLTSWHRVDPRTREDLRCSFLPELISGYEKIILFRIAYEILSRRVETEESLSYKFNNLSVRCYCMVFVRQMGFKPFRPLAN</sequence>
<dbReference type="AlphaFoldDB" id="A0ABD3AJK0"/>
<accession>A0ABD3AJK0</accession>
<keyword evidence="2" id="KW-1185">Reference proteome</keyword>
<evidence type="ECO:0008006" key="3">
    <source>
        <dbReference type="Google" id="ProtNLM"/>
    </source>
</evidence>